<keyword evidence="8" id="KW-1185">Reference proteome</keyword>
<comment type="cofactor">
    <cofactor evidence="4">
        <name>dipyrromethane</name>
        <dbReference type="ChEBI" id="CHEBI:60342"/>
    </cofactor>
    <text evidence="4">Binds 1 dipyrromethane group covalently.</text>
</comment>
<comment type="catalytic activity">
    <reaction evidence="4">
        <text>4 porphobilinogen + H2O = hydroxymethylbilane + 4 NH4(+)</text>
        <dbReference type="Rhea" id="RHEA:13185"/>
        <dbReference type="ChEBI" id="CHEBI:15377"/>
        <dbReference type="ChEBI" id="CHEBI:28938"/>
        <dbReference type="ChEBI" id="CHEBI:57845"/>
        <dbReference type="ChEBI" id="CHEBI:58126"/>
        <dbReference type="EC" id="2.5.1.61"/>
    </reaction>
</comment>
<dbReference type="Pfam" id="PF01379">
    <property type="entry name" value="Porphobil_deam"/>
    <property type="match status" value="1"/>
</dbReference>
<dbReference type="InterPro" id="IPR036803">
    <property type="entry name" value="Porphobilinogen_deaminase_C_sf"/>
</dbReference>
<accession>A0A1I4NG61</accession>
<dbReference type="NCBIfam" id="TIGR00212">
    <property type="entry name" value="hemC"/>
    <property type="match status" value="1"/>
</dbReference>
<evidence type="ECO:0000256" key="2">
    <source>
        <dbReference type="ARBA" id="ARBA00022679"/>
    </source>
</evidence>
<proteinExistence type="inferred from homology"/>
<dbReference type="SUPFAM" id="SSF54782">
    <property type="entry name" value="Porphobilinogen deaminase (hydroxymethylbilane synthase), C-terminal domain"/>
    <property type="match status" value="1"/>
</dbReference>
<keyword evidence="2 4" id="KW-0808">Transferase</keyword>
<comment type="function">
    <text evidence="4">Tetrapolymerization of the monopyrrole PBG into the hydroxymethylbilane pre-uroporphyrinogen in several discrete steps.</text>
</comment>
<comment type="similarity">
    <text evidence="1 4">Belongs to the HMBS family.</text>
</comment>
<dbReference type="PIRSF" id="PIRSF001438">
    <property type="entry name" value="4pyrrol_synth_OHMeBilane_synth"/>
    <property type="match status" value="1"/>
</dbReference>
<evidence type="ECO:0000256" key="1">
    <source>
        <dbReference type="ARBA" id="ARBA00005638"/>
    </source>
</evidence>
<dbReference type="PROSITE" id="PS00533">
    <property type="entry name" value="PORPHOBILINOGEN_DEAM"/>
    <property type="match status" value="1"/>
</dbReference>
<evidence type="ECO:0000256" key="4">
    <source>
        <dbReference type="HAMAP-Rule" id="MF_00260"/>
    </source>
</evidence>
<evidence type="ECO:0000259" key="6">
    <source>
        <dbReference type="Pfam" id="PF03900"/>
    </source>
</evidence>
<feature type="modified residue" description="S-(dipyrrolylmethanemethyl)cysteine" evidence="4">
    <location>
        <position position="233"/>
    </location>
</feature>
<dbReference type="GO" id="GO:0006782">
    <property type="term" value="P:protoporphyrinogen IX biosynthetic process"/>
    <property type="evidence" value="ECO:0007669"/>
    <property type="project" value="UniProtKB-UniRule"/>
</dbReference>
<dbReference type="SUPFAM" id="SSF53850">
    <property type="entry name" value="Periplasmic binding protein-like II"/>
    <property type="match status" value="1"/>
</dbReference>
<name>A0A1I4NG61_9EURY</name>
<feature type="domain" description="Porphobilinogen deaminase N-terminal" evidence="5">
    <location>
        <begin position="2"/>
        <end position="201"/>
    </location>
</feature>
<dbReference type="HAMAP" id="MF_00260">
    <property type="entry name" value="Porphobil_deam"/>
    <property type="match status" value="1"/>
</dbReference>
<comment type="miscellaneous">
    <text evidence="4">The porphobilinogen subunits are added to the dipyrromethane group.</text>
</comment>
<dbReference type="GO" id="GO:0005737">
    <property type="term" value="C:cytoplasm"/>
    <property type="evidence" value="ECO:0007669"/>
    <property type="project" value="UniProtKB-UniRule"/>
</dbReference>
<dbReference type="EMBL" id="FOUJ01000001">
    <property type="protein sequence ID" value="SFM14366.1"/>
    <property type="molecule type" value="Genomic_DNA"/>
</dbReference>
<dbReference type="InterPro" id="IPR022417">
    <property type="entry name" value="Porphobilin_deaminase_N"/>
</dbReference>
<dbReference type="Proteomes" id="UP000198535">
    <property type="component" value="Unassembled WGS sequence"/>
</dbReference>
<dbReference type="FunFam" id="3.40.190.10:FF:000005">
    <property type="entry name" value="Porphobilinogen deaminase"/>
    <property type="match status" value="1"/>
</dbReference>
<dbReference type="Pfam" id="PF03900">
    <property type="entry name" value="Porphobil_deamC"/>
    <property type="match status" value="1"/>
</dbReference>
<dbReference type="EC" id="2.5.1.61" evidence="4"/>
<dbReference type="Gene3D" id="3.30.160.40">
    <property type="entry name" value="Porphobilinogen deaminase, C-terminal domain"/>
    <property type="match status" value="1"/>
</dbReference>
<dbReference type="InterPro" id="IPR000860">
    <property type="entry name" value="HemC"/>
</dbReference>
<sequence>MIIGTRGSALALAQTETIEGLLSELGVSTTRKIIKTSGDTFTDRPLHEVAGVGAFVRELDDRMLDGEIDISVHSMKDLPTVRPAELSTSAVLKRDSPYDVLLTVDGSRIDELPEGSVLGTTSMRRRAQILRYRPDLHVQDLRGNINTRIRKLEEGLYDGILLAEAGLQRMGWEMDVERLDPKHFCPSANQGTIAVVTPAGSEAEEVTSNLDHQQTRIETEIERIVTADVEGGCTAPIGSFAQFISKNEISIRCEVLALDGTEHVLIDEVIPAENYQINAKILAEALVQMGGKELVQRAVCQLKAGTAEEVQGQYD</sequence>
<dbReference type="PRINTS" id="PR00151">
    <property type="entry name" value="PORPHBDMNASE"/>
</dbReference>
<dbReference type="AlphaFoldDB" id="A0A1I4NG61"/>
<dbReference type="PANTHER" id="PTHR11557">
    <property type="entry name" value="PORPHOBILINOGEN DEAMINASE"/>
    <property type="match status" value="1"/>
</dbReference>
<keyword evidence="3 4" id="KW-0627">Porphyrin biosynthesis</keyword>
<dbReference type="GO" id="GO:0004418">
    <property type="term" value="F:hydroxymethylbilane synthase activity"/>
    <property type="evidence" value="ECO:0007669"/>
    <property type="project" value="UniProtKB-UniRule"/>
</dbReference>
<dbReference type="STRING" id="487685.SAMN04488696_0019"/>
<dbReference type="InterPro" id="IPR022418">
    <property type="entry name" value="Porphobilinogen_deaminase_C"/>
</dbReference>
<dbReference type="InterPro" id="IPR022419">
    <property type="entry name" value="Porphobilin_deaminase_cofac_BS"/>
</dbReference>
<protein>
    <recommendedName>
        <fullName evidence="4">Probable porphobilinogen deaminase</fullName>
        <shortName evidence="4">PBG</shortName>
        <ecNumber evidence="4">2.5.1.61</ecNumber>
    </recommendedName>
    <alternativeName>
        <fullName evidence="4">Hydroxymethylbilane synthase</fullName>
        <shortName evidence="4">HMBS</shortName>
    </alternativeName>
    <alternativeName>
        <fullName evidence="4">Pre-uroporphyrinogen synthase</fullName>
    </alternativeName>
</protein>
<evidence type="ECO:0000256" key="3">
    <source>
        <dbReference type="ARBA" id="ARBA00023244"/>
    </source>
</evidence>
<evidence type="ECO:0000313" key="7">
    <source>
        <dbReference type="EMBL" id="SFM14366.1"/>
    </source>
</evidence>
<reference evidence="8" key="1">
    <citation type="submission" date="2016-10" db="EMBL/GenBank/DDBJ databases">
        <authorList>
            <person name="Varghese N."/>
            <person name="Submissions S."/>
        </authorList>
    </citation>
    <scope>NUCLEOTIDE SEQUENCE [LARGE SCALE GENOMIC DNA]</scope>
    <source>
        <strain evidence="8">Mob M</strain>
    </source>
</reference>
<dbReference type="RefSeq" id="WP_091931493.1">
    <property type="nucleotide sequence ID" value="NZ_FOUJ01000001.1"/>
</dbReference>
<dbReference type="PANTHER" id="PTHR11557:SF0">
    <property type="entry name" value="PORPHOBILINOGEN DEAMINASE"/>
    <property type="match status" value="1"/>
</dbReference>
<organism evidence="7 8">
    <name type="scientific">Methanolobus profundi</name>
    <dbReference type="NCBI Taxonomy" id="487685"/>
    <lineage>
        <taxon>Archaea</taxon>
        <taxon>Methanobacteriati</taxon>
        <taxon>Methanobacteriota</taxon>
        <taxon>Stenosarchaea group</taxon>
        <taxon>Methanomicrobia</taxon>
        <taxon>Methanosarcinales</taxon>
        <taxon>Methanosarcinaceae</taxon>
        <taxon>Methanolobus</taxon>
    </lineage>
</organism>
<evidence type="ECO:0000259" key="5">
    <source>
        <dbReference type="Pfam" id="PF01379"/>
    </source>
</evidence>
<dbReference type="Gene3D" id="3.40.190.10">
    <property type="entry name" value="Periplasmic binding protein-like II"/>
    <property type="match status" value="2"/>
</dbReference>
<gene>
    <name evidence="4" type="primary">hemC</name>
    <name evidence="7" type="ORF">SAMN04488696_0019</name>
</gene>
<evidence type="ECO:0000313" key="8">
    <source>
        <dbReference type="Proteomes" id="UP000198535"/>
    </source>
</evidence>
<dbReference type="OrthoDB" id="8042at2157"/>
<feature type="domain" description="Porphobilinogen deaminase C-terminal" evidence="6">
    <location>
        <begin position="219"/>
        <end position="268"/>
    </location>
</feature>